<evidence type="ECO:0000313" key="3">
    <source>
        <dbReference type="EMBL" id="PQM29658.1"/>
    </source>
</evidence>
<dbReference type="Proteomes" id="UP000238954">
    <property type="component" value="Chromosome"/>
</dbReference>
<dbReference type="SUPFAM" id="SSF160991">
    <property type="entry name" value="CV3147-like"/>
    <property type="match status" value="1"/>
</dbReference>
<dbReference type="AlphaFoldDB" id="A0A2S8BBB2"/>
<comment type="caution">
    <text evidence="3">The sequence shown here is derived from an EMBL/GenBank/DDBJ whole genome shotgun (WGS) entry which is preliminary data.</text>
</comment>
<protein>
    <submittedName>
        <fullName evidence="3">DUF917 domain-containing protein</fullName>
    </submittedName>
</protein>
<dbReference type="Pfam" id="PF06032">
    <property type="entry name" value="S-Me-THD_N"/>
    <property type="match status" value="1"/>
</dbReference>
<dbReference type="EMBL" id="PHFW01000001">
    <property type="protein sequence ID" value="PQM29658.1"/>
    <property type="molecule type" value="Genomic_DNA"/>
</dbReference>
<dbReference type="OrthoDB" id="7441206at2"/>
<accession>A0A2S8BBB2</accession>
<feature type="domain" description="S-Me-THD-like C-terminal" evidence="2">
    <location>
        <begin position="170"/>
        <end position="359"/>
    </location>
</feature>
<proteinExistence type="predicted"/>
<name>A0A2S8BBB2_9SPHN</name>
<dbReference type="InterPro" id="IPR024071">
    <property type="entry name" value="S-Me-THD_C_sf"/>
</dbReference>
<reference evidence="4" key="1">
    <citation type="submission" date="2017-11" db="EMBL/GenBank/DDBJ databases">
        <title>The complete genome sequence of Sphingopyxis pomeranensis sp. nov. strain WS5A3p.</title>
        <authorList>
            <person name="Kaminski M.A."/>
        </authorList>
    </citation>
    <scope>NUCLEOTIDE SEQUENCE [LARGE SCALE GENOMIC DNA]</scope>
    <source>
        <strain evidence="4">WS5A3p</strain>
    </source>
</reference>
<dbReference type="Pfam" id="PF20906">
    <property type="entry name" value="S-Me-THD_C"/>
    <property type="match status" value="1"/>
</dbReference>
<organism evidence="3 4">
    <name type="scientific">Sphingopyxis lindanitolerans</name>
    <dbReference type="NCBI Taxonomy" id="2054227"/>
    <lineage>
        <taxon>Bacteria</taxon>
        <taxon>Pseudomonadati</taxon>
        <taxon>Pseudomonadota</taxon>
        <taxon>Alphaproteobacteria</taxon>
        <taxon>Sphingomonadales</taxon>
        <taxon>Sphingomonadaceae</taxon>
        <taxon>Sphingopyxis</taxon>
    </lineage>
</organism>
<feature type="domain" description="S-Me-THD N-terminal" evidence="1">
    <location>
        <begin position="9"/>
        <end position="164"/>
    </location>
</feature>
<dbReference type="Gene3D" id="2.40.390.10">
    <property type="entry name" value="CV3147-like"/>
    <property type="match status" value="1"/>
</dbReference>
<evidence type="ECO:0000259" key="2">
    <source>
        <dbReference type="Pfam" id="PF20906"/>
    </source>
</evidence>
<dbReference type="InterPro" id="IPR048350">
    <property type="entry name" value="S-Me-THD-like_C"/>
</dbReference>
<keyword evidence="4" id="KW-1185">Reference proteome</keyword>
<dbReference type="Gene3D" id="3.40.1610.10">
    <property type="entry name" value="CV3147-like domain"/>
    <property type="match status" value="1"/>
</dbReference>
<evidence type="ECO:0000259" key="1">
    <source>
        <dbReference type="Pfam" id="PF06032"/>
    </source>
</evidence>
<dbReference type="InterPro" id="IPR010318">
    <property type="entry name" value="S-Me-THD_N"/>
</dbReference>
<gene>
    <name evidence="3" type="ORF">CVO77_01250</name>
</gene>
<dbReference type="RefSeq" id="WP_106000556.1">
    <property type="nucleotide sequence ID" value="NZ_CM009578.1"/>
</dbReference>
<evidence type="ECO:0000313" key="4">
    <source>
        <dbReference type="Proteomes" id="UP000238954"/>
    </source>
</evidence>
<sequence>MVTAITLDNIEHLAIGSSFLGTGGGGDPYLGSLLCREAIAKLGPVRVISVDELSDDDNVFIAAAMGAPTVMIEKLFSIEDQHRAVETLERFLGRQATAIISAEIGGCNSMMPVAYAAMRGLPIVDGDGMGRAFPALQMTSFNIEGVACAPLTIADEHGNSVLYQTTTGLKAEELARPVAAAMGASVCMSCYPMTGAEARRAAIPKTLSGAIGIGEAISRSNDPRAPIDRLIAVLRAHDYYKDAEVIFRGKITGLERDTSKGWVFGSCTVSAMNGPEQAELKFQNENLIVTVDGRLRCIVPDLVTIVDAETAHAIPTERLAYGQRVAVVGCSAPPMLTTPRALDVVGPACFGLTESYRPIASLSKDMI</sequence>
<dbReference type="InterPro" id="IPR027479">
    <property type="entry name" value="S-Me-THD_N_sf"/>
</dbReference>